<dbReference type="GO" id="GO:0006508">
    <property type="term" value="P:proteolysis"/>
    <property type="evidence" value="ECO:0007669"/>
    <property type="project" value="UniProtKB-KW"/>
</dbReference>
<evidence type="ECO:0000256" key="1">
    <source>
        <dbReference type="ARBA" id="ARBA00001947"/>
    </source>
</evidence>
<keyword evidence="12" id="KW-1185">Reference proteome</keyword>
<keyword evidence="7" id="KW-0378">Hydrolase</keyword>
<keyword evidence="8" id="KW-0862">Zinc</keyword>
<dbReference type="Gene3D" id="1.10.390.20">
    <property type="match status" value="1"/>
</dbReference>
<evidence type="ECO:0000256" key="9">
    <source>
        <dbReference type="ARBA" id="ARBA00023049"/>
    </source>
</evidence>
<dbReference type="AlphaFoldDB" id="A0A222G347"/>
<sequence>MTVLMTCSVIANENSVSSHKALHSVDEVLQQVTDCNATIVIRSQSLSAKQLANACETLIAQEDHFHLTFATRGKPVADDHNDKMRANVYANRDEFIKYASAHFTMPTNNGGMYLEGYPERDDNRAEFVAYEREGKIWNLSHEYIHYLDARFNKYGDYCNGLHDDHAGPEFCPSPNLPYPHIVWWVEGLGEYLAWRENNPKAVALAKNNSFKLSELFNTSSNANTGTDRVYRWGYLAVRFMMENHRKQIEHMLHFTRTGNWQGYQALVTSWASHYDDEFSQWLVDLPTTETTTQ</sequence>
<evidence type="ECO:0000256" key="5">
    <source>
        <dbReference type="ARBA" id="ARBA00022723"/>
    </source>
</evidence>
<dbReference type="PANTHER" id="PTHR13062">
    <property type="entry name" value="COLLAGENASE"/>
    <property type="match status" value="1"/>
</dbReference>
<accession>A0A222G347</accession>
<dbReference type="PANTHER" id="PTHR13062:SF9">
    <property type="entry name" value="MICROBIAL COLLAGENASE"/>
    <property type="match status" value="1"/>
</dbReference>
<dbReference type="Gene3D" id="3.40.30.160">
    <property type="entry name" value="Collagenase ColT, N-terminal domain"/>
    <property type="match status" value="1"/>
</dbReference>
<evidence type="ECO:0000256" key="8">
    <source>
        <dbReference type="ARBA" id="ARBA00022833"/>
    </source>
</evidence>
<evidence type="ECO:0000256" key="10">
    <source>
        <dbReference type="PIRSR" id="PIRSR602169-1"/>
    </source>
</evidence>
<keyword evidence="6" id="KW-0732">Signal</keyword>
<keyword evidence="5" id="KW-0479">Metal-binding</keyword>
<gene>
    <name evidence="11" type="ORF">B5D82_00325</name>
</gene>
<protein>
    <submittedName>
        <fullName evidence="11">Collagenase</fullName>
    </submittedName>
</protein>
<comment type="cofactor">
    <cofactor evidence="1">
        <name>Zn(2+)</name>
        <dbReference type="ChEBI" id="CHEBI:29105"/>
    </cofactor>
</comment>
<evidence type="ECO:0000313" key="11">
    <source>
        <dbReference type="EMBL" id="ASP46355.1"/>
    </source>
</evidence>
<feature type="active site" evidence="10">
    <location>
        <position position="142"/>
    </location>
</feature>
<proteinExistence type="predicted"/>
<dbReference type="InterPro" id="IPR002169">
    <property type="entry name" value="Peptidase_M9A/M9B"/>
</dbReference>
<evidence type="ECO:0000256" key="6">
    <source>
        <dbReference type="ARBA" id="ARBA00022729"/>
    </source>
</evidence>
<evidence type="ECO:0000256" key="3">
    <source>
        <dbReference type="ARBA" id="ARBA00022525"/>
    </source>
</evidence>
<dbReference type="OrthoDB" id="9802683at2"/>
<keyword evidence="4" id="KW-0645">Protease</keyword>
<evidence type="ECO:0000256" key="4">
    <source>
        <dbReference type="ARBA" id="ARBA00022670"/>
    </source>
</evidence>
<evidence type="ECO:0000313" key="12">
    <source>
        <dbReference type="Proteomes" id="UP000202259"/>
    </source>
</evidence>
<keyword evidence="9" id="KW-0482">Metalloprotease</keyword>
<evidence type="ECO:0000256" key="7">
    <source>
        <dbReference type="ARBA" id="ARBA00022801"/>
    </source>
</evidence>
<dbReference type="PRINTS" id="PR00931">
    <property type="entry name" value="MICOLLPTASE"/>
</dbReference>
<dbReference type="KEGG" id="cber:B5D82_00325"/>
<name>A0A222G347_9GAMM</name>
<dbReference type="EMBL" id="CP020465">
    <property type="protein sequence ID" value="ASP46355.1"/>
    <property type="molecule type" value="Genomic_DNA"/>
</dbReference>
<dbReference type="Proteomes" id="UP000202259">
    <property type="component" value="Chromosome"/>
</dbReference>
<keyword evidence="3" id="KW-0964">Secreted</keyword>
<dbReference type="GO" id="GO:0005576">
    <property type="term" value="C:extracellular region"/>
    <property type="evidence" value="ECO:0007669"/>
    <property type="project" value="UniProtKB-SubCell"/>
</dbReference>
<dbReference type="GO" id="GO:0004222">
    <property type="term" value="F:metalloendopeptidase activity"/>
    <property type="evidence" value="ECO:0007669"/>
    <property type="project" value="InterPro"/>
</dbReference>
<organism evidence="11 12">
    <name type="scientific">Cognaticolwellia beringensis</name>
    <dbReference type="NCBI Taxonomy" id="1967665"/>
    <lineage>
        <taxon>Bacteria</taxon>
        <taxon>Pseudomonadati</taxon>
        <taxon>Pseudomonadota</taxon>
        <taxon>Gammaproteobacteria</taxon>
        <taxon>Alteromonadales</taxon>
        <taxon>Colwelliaceae</taxon>
        <taxon>Cognaticolwellia</taxon>
    </lineage>
</organism>
<dbReference type="GO" id="GO:0008270">
    <property type="term" value="F:zinc ion binding"/>
    <property type="evidence" value="ECO:0007669"/>
    <property type="project" value="InterPro"/>
</dbReference>
<comment type="subcellular location">
    <subcellularLocation>
        <location evidence="2">Secreted</location>
    </subcellularLocation>
</comment>
<dbReference type="Pfam" id="PF01752">
    <property type="entry name" value="Peptidase_M9"/>
    <property type="match status" value="1"/>
</dbReference>
<evidence type="ECO:0000256" key="2">
    <source>
        <dbReference type="ARBA" id="ARBA00004613"/>
    </source>
</evidence>
<reference evidence="11 12" key="1">
    <citation type="submission" date="2017-08" db="EMBL/GenBank/DDBJ databases">
        <title>Complete genome of Colwellia sp. NB097-1, a psychrophile bacterium ioslated from Bering Sea.</title>
        <authorList>
            <person name="Chen X."/>
        </authorList>
    </citation>
    <scope>NUCLEOTIDE SEQUENCE [LARGE SCALE GENOMIC DNA]</scope>
    <source>
        <strain evidence="11 12">NB097-1</strain>
    </source>
</reference>